<sequence length="90" mass="10390">MTIILHLVVFLLCVAVCYNFCIQSLLDIEVKRKKMSQEVPHLLVARKKCKSRWYSIVDLKPPLTEISTFDRGKNVSTKTVKYCNSSNNNK</sequence>
<accession>A0ACB9E141</accession>
<comment type="caution">
    <text evidence="1">The sequence shown here is derived from an EMBL/GenBank/DDBJ whole genome shotgun (WGS) entry which is preliminary data.</text>
</comment>
<evidence type="ECO:0000313" key="2">
    <source>
        <dbReference type="Proteomes" id="UP001055811"/>
    </source>
</evidence>
<gene>
    <name evidence="1" type="ORF">L2E82_24509</name>
</gene>
<dbReference type="EMBL" id="CM042012">
    <property type="protein sequence ID" value="KAI3752476.1"/>
    <property type="molecule type" value="Genomic_DNA"/>
</dbReference>
<keyword evidence="2" id="KW-1185">Reference proteome</keyword>
<name>A0ACB9E141_CICIN</name>
<protein>
    <submittedName>
        <fullName evidence="1">Uncharacterized protein</fullName>
    </submittedName>
</protein>
<organism evidence="1 2">
    <name type="scientific">Cichorium intybus</name>
    <name type="common">Chicory</name>
    <dbReference type="NCBI Taxonomy" id="13427"/>
    <lineage>
        <taxon>Eukaryota</taxon>
        <taxon>Viridiplantae</taxon>
        <taxon>Streptophyta</taxon>
        <taxon>Embryophyta</taxon>
        <taxon>Tracheophyta</taxon>
        <taxon>Spermatophyta</taxon>
        <taxon>Magnoliopsida</taxon>
        <taxon>eudicotyledons</taxon>
        <taxon>Gunneridae</taxon>
        <taxon>Pentapetalae</taxon>
        <taxon>asterids</taxon>
        <taxon>campanulids</taxon>
        <taxon>Asterales</taxon>
        <taxon>Asteraceae</taxon>
        <taxon>Cichorioideae</taxon>
        <taxon>Cichorieae</taxon>
        <taxon>Cichoriinae</taxon>
        <taxon>Cichorium</taxon>
    </lineage>
</organism>
<dbReference type="Proteomes" id="UP001055811">
    <property type="component" value="Linkage Group LG04"/>
</dbReference>
<proteinExistence type="predicted"/>
<reference evidence="2" key="1">
    <citation type="journal article" date="2022" name="Mol. Ecol. Resour.">
        <title>The genomes of chicory, endive, great burdock and yacon provide insights into Asteraceae palaeo-polyploidization history and plant inulin production.</title>
        <authorList>
            <person name="Fan W."/>
            <person name="Wang S."/>
            <person name="Wang H."/>
            <person name="Wang A."/>
            <person name="Jiang F."/>
            <person name="Liu H."/>
            <person name="Zhao H."/>
            <person name="Xu D."/>
            <person name="Zhang Y."/>
        </authorList>
    </citation>
    <scope>NUCLEOTIDE SEQUENCE [LARGE SCALE GENOMIC DNA]</scope>
    <source>
        <strain evidence="2">cv. Punajuju</strain>
    </source>
</reference>
<evidence type="ECO:0000313" key="1">
    <source>
        <dbReference type="EMBL" id="KAI3752476.1"/>
    </source>
</evidence>
<reference evidence="1 2" key="2">
    <citation type="journal article" date="2022" name="Mol. Ecol. Resour.">
        <title>The genomes of chicory, endive, great burdock and yacon provide insights into Asteraceae paleo-polyploidization history and plant inulin production.</title>
        <authorList>
            <person name="Fan W."/>
            <person name="Wang S."/>
            <person name="Wang H."/>
            <person name="Wang A."/>
            <person name="Jiang F."/>
            <person name="Liu H."/>
            <person name="Zhao H."/>
            <person name="Xu D."/>
            <person name="Zhang Y."/>
        </authorList>
    </citation>
    <scope>NUCLEOTIDE SEQUENCE [LARGE SCALE GENOMIC DNA]</scope>
    <source>
        <strain evidence="2">cv. Punajuju</strain>
        <tissue evidence="1">Leaves</tissue>
    </source>
</reference>